<reference evidence="9" key="1">
    <citation type="submission" date="2009-02" db="EMBL/GenBank/DDBJ databases">
        <title>The Genome Sequence of Blastomyces dermatitidis strain SLH14081.</title>
        <authorList>
            <consortium name="The Broad Institute Genome Sequencing Platform"/>
            <consortium name="Broad Institute Microbial Sequencing Center."/>
            <person name="Champion M."/>
            <person name="Cuomo C."/>
            <person name="Ma L.-J."/>
            <person name="Henn M.R."/>
            <person name="Klein B."/>
            <person name="Goldman B."/>
            <person name="Young S."/>
            <person name="Kodira C.D."/>
            <person name="Zeng Q."/>
            <person name="Koehrsen M."/>
            <person name="Alvarado L."/>
            <person name="Berlin A.M."/>
            <person name="Heiman D.I."/>
            <person name="Hepburn T.A."/>
            <person name="Saif S."/>
            <person name="Shea T.D."/>
            <person name="Shenoy N."/>
            <person name="Sykes S."/>
            <person name="Galagan J."/>
            <person name="Nusbaum C."/>
            <person name="Birren B."/>
        </authorList>
    </citation>
    <scope>NUCLEOTIDE SEQUENCE</scope>
    <source>
        <strain evidence="9">SLH14081</strain>
    </source>
</reference>
<dbReference type="PANTHER" id="PTHR23502">
    <property type="entry name" value="MAJOR FACILITATOR SUPERFAMILY"/>
    <property type="match status" value="1"/>
</dbReference>
<evidence type="ECO:0000256" key="4">
    <source>
        <dbReference type="ARBA" id="ARBA00022989"/>
    </source>
</evidence>
<feature type="transmembrane region" description="Helical" evidence="7">
    <location>
        <begin position="499"/>
        <end position="522"/>
    </location>
</feature>
<dbReference type="Gene3D" id="1.20.1250.20">
    <property type="entry name" value="MFS general substrate transporter like domains"/>
    <property type="match status" value="1"/>
</dbReference>
<gene>
    <name evidence="9" type="ORF">BDBG_05433</name>
</gene>
<feature type="compositionally biased region" description="Low complexity" evidence="6">
    <location>
        <begin position="48"/>
        <end position="60"/>
    </location>
</feature>
<sequence>MQETYGEPSSRTEESSQSSDQDENRDQVRSRGESHFEPICRPKLDNYSRSISQATSQSSHSLRRVYSLSDGYTHPAVDNDRLHEPEEDEKAEEVSAAPGMEYIVKWDGPTDPSNPRNMRLGRKWVVVLVLAVGSVCVTCTSSLYTMTYAQIMEEFNCSRIVATLGLSLFIFGLGVGPLVLAPLSEFYGRRIIYVTSFTFFLIWLVPCAVAQNIETMLVARFFTGISGSAFLSVAGGTVGDMFARHELAAPMMIYTASPFIGPELGPLLGGFICQYTSWRWAFYMLLIWAASILIAIALLVPETYHPVLFRRKAIKIRRETGDKRWKAPIETLDRSVGQIVLRSIYRPMLLLTMEPMCLSLCIFSAILLGILYLFFGAFHLVFSTLYGFTLSQIGLSFIGLFVGMIFAIMSDPFWRKNYARLVQKREAKVGKLDQYEPEWRLPPAIAGAPIVSIGIFIFAWTIFRDVHWIAPIIGSAVFGLGTILVYSGIFTFLVDAYPLYAASALAANSFLRSSFGAAFPLFGIQMYNRLGFNWASTLLAFLTVAMAPFPYIFFRYGKRIRKRSRFANSTHG</sequence>
<dbReference type="PANTHER" id="PTHR23502:SF7">
    <property type="entry name" value="DRUG_PROTON ANTIPORTER YHK8-RELATED"/>
    <property type="match status" value="1"/>
</dbReference>
<feature type="transmembrane region" description="Helical" evidence="7">
    <location>
        <begin position="124"/>
        <end position="148"/>
    </location>
</feature>
<keyword evidence="3 7" id="KW-0812">Transmembrane</keyword>
<evidence type="ECO:0000313" key="10">
    <source>
        <dbReference type="EMBL" id="OAT09708.1"/>
    </source>
</evidence>
<evidence type="ECO:0000313" key="9">
    <source>
        <dbReference type="EMBL" id="OAT09707.1"/>
    </source>
</evidence>
<dbReference type="FunFam" id="1.20.1720.10:FF:000063">
    <property type="entry name" value="MFS multidrug transporter, putative (AFU_orthologue AFUA_2G05840)"/>
    <property type="match status" value="1"/>
</dbReference>
<dbReference type="RefSeq" id="XP_031578969.1">
    <property type="nucleotide sequence ID" value="XM_031722153.1"/>
</dbReference>
<dbReference type="PROSITE" id="PS50850">
    <property type="entry name" value="MFS"/>
    <property type="match status" value="1"/>
</dbReference>
<keyword evidence="4 7" id="KW-1133">Transmembrane helix</keyword>
<feature type="transmembrane region" description="Helical" evidence="7">
    <location>
        <begin position="160"/>
        <end position="180"/>
    </location>
</feature>
<keyword evidence="5 7" id="KW-0472">Membrane</keyword>
<feature type="compositionally biased region" description="Basic and acidic residues" evidence="6">
    <location>
        <begin position="22"/>
        <end position="46"/>
    </location>
</feature>
<comment type="subcellular location">
    <subcellularLocation>
        <location evidence="1">Cell membrane</location>
        <topology evidence="1">Multi-pass membrane protein</topology>
    </subcellularLocation>
</comment>
<dbReference type="InterPro" id="IPR011701">
    <property type="entry name" value="MFS"/>
</dbReference>
<proteinExistence type="inferred from homology"/>
<evidence type="ECO:0000256" key="6">
    <source>
        <dbReference type="SAM" id="MobiDB-lite"/>
    </source>
</evidence>
<feature type="transmembrane region" description="Helical" evidence="7">
    <location>
        <begin position="441"/>
        <end position="462"/>
    </location>
</feature>
<dbReference type="GO" id="GO:0022857">
    <property type="term" value="F:transmembrane transporter activity"/>
    <property type="evidence" value="ECO:0007669"/>
    <property type="project" value="InterPro"/>
</dbReference>
<feature type="transmembrane region" description="Helical" evidence="7">
    <location>
        <begin position="393"/>
        <end position="414"/>
    </location>
</feature>
<accession>A0A179URL3</accession>
<dbReference type="Proteomes" id="UP000002038">
    <property type="component" value="Unassembled WGS sequence"/>
</dbReference>
<comment type="similarity">
    <text evidence="2">Belongs to the major facilitator superfamily.</text>
</comment>
<dbReference type="SUPFAM" id="SSF103473">
    <property type="entry name" value="MFS general substrate transporter"/>
    <property type="match status" value="1"/>
</dbReference>
<evidence type="ECO:0000313" key="11">
    <source>
        <dbReference type="Proteomes" id="UP000002038"/>
    </source>
</evidence>
<evidence type="ECO:0000256" key="7">
    <source>
        <dbReference type="SAM" id="Phobius"/>
    </source>
</evidence>
<feature type="transmembrane region" description="Helical" evidence="7">
    <location>
        <begin position="534"/>
        <end position="554"/>
    </location>
</feature>
<organism evidence="9 11">
    <name type="scientific">Blastomyces gilchristii (strain SLH14081)</name>
    <name type="common">Blastomyces dermatitidis</name>
    <dbReference type="NCBI Taxonomy" id="559298"/>
    <lineage>
        <taxon>Eukaryota</taxon>
        <taxon>Fungi</taxon>
        <taxon>Dikarya</taxon>
        <taxon>Ascomycota</taxon>
        <taxon>Pezizomycotina</taxon>
        <taxon>Eurotiomycetes</taxon>
        <taxon>Eurotiomycetidae</taxon>
        <taxon>Onygenales</taxon>
        <taxon>Ajellomycetaceae</taxon>
        <taxon>Blastomyces</taxon>
    </lineage>
</organism>
<dbReference type="InterPro" id="IPR036259">
    <property type="entry name" value="MFS_trans_sf"/>
</dbReference>
<keyword evidence="11" id="KW-1185">Reference proteome</keyword>
<evidence type="ECO:0000256" key="2">
    <source>
        <dbReference type="ARBA" id="ARBA00008335"/>
    </source>
</evidence>
<evidence type="ECO:0000256" key="3">
    <source>
        <dbReference type="ARBA" id="ARBA00022692"/>
    </source>
</evidence>
<dbReference type="EMBL" id="GG657458">
    <property type="protein sequence ID" value="OAT09708.1"/>
    <property type="molecule type" value="Genomic_DNA"/>
</dbReference>
<name>A0A179URL3_BLAGS</name>
<dbReference type="GO" id="GO:0042908">
    <property type="term" value="P:xenobiotic transport"/>
    <property type="evidence" value="ECO:0007669"/>
    <property type="project" value="UniProtKB-ARBA"/>
</dbReference>
<dbReference type="PROSITE" id="PS00216">
    <property type="entry name" value="SUGAR_TRANSPORT_1"/>
    <property type="match status" value="1"/>
</dbReference>
<evidence type="ECO:0000256" key="5">
    <source>
        <dbReference type="ARBA" id="ARBA00023136"/>
    </source>
</evidence>
<dbReference type="CDD" id="cd17323">
    <property type="entry name" value="MFS_Tpo1_MDR_like"/>
    <property type="match status" value="1"/>
</dbReference>
<dbReference type="AlphaFoldDB" id="A0A179URL3"/>
<dbReference type="InterPro" id="IPR020846">
    <property type="entry name" value="MFS_dom"/>
</dbReference>
<feature type="transmembrane region" description="Helical" evidence="7">
    <location>
        <begin position="468"/>
        <end position="492"/>
    </location>
</feature>
<feature type="transmembrane region" description="Helical" evidence="7">
    <location>
        <begin position="278"/>
        <end position="300"/>
    </location>
</feature>
<dbReference type="Pfam" id="PF07690">
    <property type="entry name" value="MFS_1"/>
    <property type="match status" value="1"/>
</dbReference>
<feature type="transmembrane region" description="Helical" evidence="7">
    <location>
        <begin position="356"/>
        <end position="381"/>
    </location>
</feature>
<protein>
    <submittedName>
        <fullName evidence="9 10">MFS transporter</fullName>
    </submittedName>
</protein>
<dbReference type="FunFam" id="1.20.1250.20:FF:000082">
    <property type="entry name" value="MFS multidrug transporter, putative"/>
    <property type="match status" value="1"/>
</dbReference>
<dbReference type="OrthoDB" id="3561359at2759"/>
<dbReference type="VEuPathDB" id="FungiDB:BDBG_05433"/>
<feature type="transmembrane region" description="Helical" evidence="7">
    <location>
        <begin position="217"/>
        <end position="239"/>
    </location>
</feature>
<reference evidence="11" key="2">
    <citation type="journal article" date="2015" name="PLoS Genet.">
        <title>The dynamic genome and transcriptome of the human fungal pathogen Blastomyces and close relative Emmonsia.</title>
        <authorList>
            <person name="Munoz J.F."/>
            <person name="Gauthier G.M."/>
            <person name="Desjardins C.A."/>
            <person name="Gallo J.E."/>
            <person name="Holder J."/>
            <person name="Sullivan T.D."/>
            <person name="Marty A.J."/>
            <person name="Carmen J.C."/>
            <person name="Chen Z."/>
            <person name="Ding L."/>
            <person name="Gujja S."/>
            <person name="Magrini V."/>
            <person name="Misas E."/>
            <person name="Mitreva M."/>
            <person name="Priest M."/>
            <person name="Saif S."/>
            <person name="Whiston E.A."/>
            <person name="Young S."/>
            <person name="Zeng Q."/>
            <person name="Goldman W.E."/>
            <person name="Mardis E.R."/>
            <person name="Taylor J.W."/>
            <person name="McEwen J.G."/>
            <person name="Clay O.K."/>
            <person name="Klein B.S."/>
            <person name="Cuomo C.A."/>
        </authorList>
    </citation>
    <scope>NUCLEOTIDE SEQUENCE [LARGE SCALE GENOMIC DNA]</scope>
    <source>
        <strain evidence="11">SLH14081</strain>
    </source>
</reference>
<evidence type="ECO:0000259" key="8">
    <source>
        <dbReference type="PROSITE" id="PS50850"/>
    </source>
</evidence>
<feature type="domain" description="Major facilitator superfamily (MFS) profile" evidence="8">
    <location>
        <begin position="126"/>
        <end position="560"/>
    </location>
</feature>
<dbReference type="EMBL" id="GG657458">
    <property type="protein sequence ID" value="OAT09707.1"/>
    <property type="molecule type" value="Genomic_DNA"/>
</dbReference>
<dbReference type="RefSeq" id="XP_031578968.1">
    <property type="nucleotide sequence ID" value="XM_031722152.1"/>
</dbReference>
<dbReference type="GO" id="GO:0140115">
    <property type="term" value="P:export across plasma membrane"/>
    <property type="evidence" value="ECO:0007669"/>
    <property type="project" value="UniProtKB-ARBA"/>
</dbReference>
<dbReference type="KEGG" id="bgh:BDBG_05433"/>
<dbReference type="GO" id="GO:0005886">
    <property type="term" value="C:plasma membrane"/>
    <property type="evidence" value="ECO:0007669"/>
    <property type="project" value="UniProtKB-SubCell"/>
</dbReference>
<dbReference type="InterPro" id="IPR005829">
    <property type="entry name" value="Sugar_transporter_CS"/>
</dbReference>
<feature type="transmembrane region" description="Helical" evidence="7">
    <location>
        <begin position="192"/>
        <end position="211"/>
    </location>
</feature>
<evidence type="ECO:0000256" key="1">
    <source>
        <dbReference type="ARBA" id="ARBA00004651"/>
    </source>
</evidence>
<dbReference type="GeneID" id="8504051"/>
<feature type="region of interest" description="Disordered" evidence="6">
    <location>
        <begin position="1"/>
        <end position="92"/>
    </location>
</feature>